<proteinExistence type="predicted"/>
<feature type="region of interest" description="Disordered" evidence="1">
    <location>
        <begin position="1"/>
        <end position="41"/>
    </location>
</feature>
<accession>A0AAD6NPC3</accession>
<name>A0AAD6NPC3_DREDA</name>
<dbReference type="Proteomes" id="UP001221413">
    <property type="component" value="Unassembled WGS sequence"/>
</dbReference>
<feature type="compositionally biased region" description="Basic and acidic residues" evidence="1">
    <location>
        <begin position="76"/>
        <end position="107"/>
    </location>
</feature>
<feature type="region of interest" description="Disordered" evidence="1">
    <location>
        <begin position="60"/>
        <end position="107"/>
    </location>
</feature>
<dbReference type="EMBL" id="JAQGDS010000001">
    <property type="protein sequence ID" value="KAJ6264698.1"/>
    <property type="molecule type" value="Genomic_DNA"/>
</dbReference>
<dbReference type="AlphaFoldDB" id="A0AAD6NPC3"/>
<comment type="caution">
    <text evidence="2">The sequence shown here is derived from an EMBL/GenBank/DDBJ whole genome shotgun (WGS) entry which is preliminary data.</text>
</comment>
<organism evidence="2 3">
    <name type="scientific">Drechslerella dactyloides</name>
    <name type="common">Nematode-trapping fungus</name>
    <name type="synonym">Arthrobotrys dactyloides</name>
    <dbReference type="NCBI Taxonomy" id="74499"/>
    <lineage>
        <taxon>Eukaryota</taxon>
        <taxon>Fungi</taxon>
        <taxon>Dikarya</taxon>
        <taxon>Ascomycota</taxon>
        <taxon>Pezizomycotina</taxon>
        <taxon>Orbiliomycetes</taxon>
        <taxon>Orbiliales</taxon>
        <taxon>Orbiliaceae</taxon>
        <taxon>Drechslerella</taxon>
    </lineage>
</organism>
<evidence type="ECO:0000313" key="3">
    <source>
        <dbReference type="Proteomes" id="UP001221413"/>
    </source>
</evidence>
<evidence type="ECO:0000256" key="1">
    <source>
        <dbReference type="SAM" id="MobiDB-lite"/>
    </source>
</evidence>
<evidence type="ECO:0000313" key="2">
    <source>
        <dbReference type="EMBL" id="KAJ6264698.1"/>
    </source>
</evidence>
<sequence>MWLAGKAASFSPRSRLGQATSDDQLRQGVRDDVNGLANAKKEDDVLKTLSRRDAWEWMVEDEGDGGGFRKARRTRGQAERRVSVTVTEEGKVQEEEKQKESEKKKGR</sequence>
<keyword evidence="3" id="KW-1185">Reference proteome</keyword>
<feature type="compositionally biased region" description="Basic and acidic residues" evidence="1">
    <location>
        <begin position="23"/>
        <end position="41"/>
    </location>
</feature>
<protein>
    <submittedName>
        <fullName evidence="2">Uncharacterized protein</fullName>
    </submittedName>
</protein>
<reference evidence="2" key="1">
    <citation type="submission" date="2023-01" db="EMBL/GenBank/DDBJ databases">
        <title>The chitinases involved in constricting ring structure development in the nematode-trapping fungus Drechslerella dactyloides.</title>
        <authorList>
            <person name="Wang R."/>
            <person name="Zhang L."/>
            <person name="Tang P."/>
            <person name="Li S."/>
            <person name="Liang L."/>
        </authorList>
    </citation>
    <scope>NUCLEOTIDE SEQUENCE</scope>
    <source>
        <strain evidence="2">YMF1.00031</strain>
    </source>
</reference>
<gene>
    <name evidence="2" type="ORF">Dda_0848</name>
</gene>